<dbReference type="GO" id="GO:0006952">
    <property type="term" value="P:defense response"/>
    <property type="evidence" value="ECO:0007669"/>
    <property type="project" value="InterPro"/>
</dbReference>
<feature type="domain" description="C2" evidence="1">
    <location>
        <begin position="1"/>
        <end position="109"/>
    </location>
</feature>
<proteinExistence type="predicted"/>
<dbReference type="PANTHER" id="PTHR32246">
    <property type="entry name" value="INGRESSION PROTEIN FIC1"/>
    <property type="match status" value="1"/>
</dbReference>
<organism evidence="2 3">
    <name type="scientific">Abrus precatorius</name>
    <name type="common">Indian licorice</name>
    <name type="synonym">Glycine abrus</name>
    <dbReference type="NCBI Taxonomy" id="3816"/>
    <lineage>
        <taxon>Eukaryota</taxon>
        <taxon>Viridiplantae</taxon>
        <taxon>Streptophyta</taxon>
        <taxon>Embryophyta</taxon>
        <taxon>Tracheophyta</taxon>
        <taxon>Spermatophyta</taxon>
        <taxon>Magnoliopsida</taxon>
        <taxon>eudicotyledons</taxon>
        <taxon>Gunneridae</taxon>
        <taxon>Pentapetalae</taxon>
        <taxon>rosids</taxon>
        <taxon>fabids</taxon>
        <taxon>Fabales</taxon>
        <taxon>Fabaceae</taxon>
        <taxon>Papilionoideae</taxon>
        <taxon>50 kb inversion clade</taxon>
        <taxon>NPAAA clade</taxon>
        <taxon>indigoferoid/millettioid clade</taxon>
        <taxon>Abreae</taxon>
        <taxon>Abrus</taxon>
    </lineage>
</organism>
<dbReference type="KEGG" id="aprc:113851103"/>
<evidence type="ECO:0000313" key="3">
    <source>
        <dbReference type="RefSeq" id="XP_027337389.1"/>
    </source>
</evidence>
<protein>
    <submittedName>
        <fullName evidence="3">BON1-associated protein 2-like</fullName>
    </submittedName>
</protein>
<dbReference type="InterPro" id="IPR035892">
    <property type="entry name" value="C2_domain_sf"/>
</dbReference>
<dbReference type="SUPFAM" id="SSF49562">
    <property type="entry name" value="C2 domain (Calcium/lipid-binding domain, CaLB)"/>
    <property type="match status" value="1"/>
</dbReference>
<reference evidence="2" key="1">
    <citation type="journal article" date="2019" name="Toxins">
        <title>Detection of Abrin-Like and Prepropulchellin-Like Toxin Genes and Transcripts Using Whole Genome Sequencing and Full-Length Transcript Sequencing of Abrus precatorius.</title>
        <authorList>
            <person name="Hovde B.T."/>
            <person name="Daligault H.E."/>
            <person name="Hanschen E.R."/>
            <person name="Kunde Y.A."/>
            <person name="Johnson M.B."/>
            <person name="Starkenburg S.R."/>
            <person name="Johnson S.L."/>
        </authorList>
    </citation>
    <scope>NUCLEOTIDE SEQUENCE [LARGE SCALE GENOMIC DNA]</scope>
</reference>
<dbReference type="SMART" id="SM00239">
    <property type="entry name" value="C2"/>
    <property type="match status" value="1"/>
</dbReference>
<sequence>MIKGSKSRTLEVTILSAEDLRINGKAANKNVFVGVRADSLTSQMTTMKGNGEGGGFHTWNEKFLVELRERVMDVTFEVKSKTGTRVKDVGVARVAVKDFLGGSVPNHCLQFLSYRLRDWDGLRNGIINFSVRVVGAEEVVAGSCGSQKGAQSVSSCEGVVTGIPVRWNASTSISQV</sequence>
<dbReference type="InterPro" id="IPR044750">
    <property type="entry name" value="C2_SRC2/BAP"/>
</dbReference>
<dbReference type="PANTHER" id="PTHR32246:SF74">
    <property type="entry name" value="BON1-ASSOCIATED-LIKE PROTEIN"/>
    <property type="match status" value="1"/>
</dbReference>
<dbReference type="PROSITE" id="PS50004">
    <property type="entry name" value="C2"/>
    <property type="match status" value="1"/>
</dbReference>
<dbReference type="RefSeq" id="XP_027337389.1">
    <property type="nucleotide sequence ID" value="XM_027481588.1"/>
</dbReference>
<dbReference type="InterPro" id="IPR000008">
    <property type="entry name" value="C2_dom"/>
</dbReference>
<dbReference type="Gene3D" id="2.60.40.150">
    <property type="entry name" value="C2 domain"/>
    <property type="match status" value="1"/>
</dbReference>
<keyword evidence="2" id="KW-1185">Reference proteome</keyword>
<accession>A0A8B8K1U7</accession>
<dbReference type="Pfam" id="PF00168">
    <property type="entry name" value="C2"/>
    <property type="match status" value="1"/>
</dbReference>
<dbReference type="OrthoDB" id="884464at2759"/>
<name>A0A8B8K1U7_ABRPR</name>
<reference evidence="3" key="2">
    <citation type="submission" date="2025-08" db="UniProtKB">
        <authorList>
            <consortium name="RefSeq"/>
        </authorList>
    </citation>
    <scope>IDENTIFICATION</scope>
    <source>
        <tissue evidence="3">Young leaves</tissue>
    </source>
</reference>
<evidence type="ECO:0000259" key="1">
    <source>
        <dbReference type="PROSITE" id="PS50004"/>
    </source>
</evidence>
<dbReference type="GeneID" id="113851103"/>
<dbReference type="CDD" id="cd04051">
    <property type="entry name" value="C2_SRC2_like"/>
    <property type="match status" value="1"/>
</dbReference>
<evidence type="ECO:0000313" key="2">
    <source>
        <dbReference type="Proteomes" id="UP000694853"/>
    </source>
</evidence>
<gene>
    <name evidence="3" type="primary">LOC113851103</name>
</gene>
<dbReference type="AlphaFoldDB" id="A0A8B8K1U7"/>
<dbReference type="Proteomes" id="UP000694853">
    <property type="component" value="Unplaced"/>
</dbReference>